<dbReference type="Proteomes" id="UP001153954">
    <property type="component" value="Unassembled WGS sequence"/>
</dbReference>
<reference evidence="1" key="1">
    <citation type="submission" date="2022-03" db="EMBL/GenBank/DDBJ databases">
        <authorList>
            <person name="Tunstrom K."/>
        </authorList>
    </citation>
    <scope>NUCLEOTIDE SEQUENCE</scope>
</reference>
<dbReference type="EMBL" id="CAKOGL010000023">
    <property type="protein sequence ID" value="CAH2100823.1"/>
    <property type="molecule type" value="Genomic_DNA"/>
</dbReference>
<keyword evidence="2" id="KW-1185">Reference proteome</keyword>
<proteinExistence type="predicted"/>
<evidence type="ECO:0000313" key="1">
    <source>
        <dbReference type="EMBL" id="CAH2100823.1"/>
    </source>
</evidence>
<protein>
    <submittedName>
        <fullName evidence="1">Uncharacterized protein</fullName>
    </submittedName>
</protein>
<name>A0AAU9UNQ8_EUPED</name>
<sequence length="270" mass="30888">MRILPRDLIDLENRELLDSAPELDISTTEIISQIATANEPTPSCSSLQKTFSPLKIRPLPKAPPRKTNTNSRRNWTESFCFGQPRWNDRRLKSESRGSSRVSVTENDELALTKWFDNKPVLFLSSVEEEETELLKYQPSISAAVTVKRKLRFSEVYSDSDEKSQEPNEVSVKNIKPGVFILVKIIAEGKKKTEYKYAAICQSTVSDDEGEVRVMFLKMIDKNAKSFISNETDVSDVPFENIITILPNPTLQNRGIRTYYNFDHSIDIFEK</sequence>
<comment type="caution">
    <text evidence="1">The sequence shown here is derived from an EMBL/GenBank/DDBJ whole genome shotgun (WGS) entry which is preliminary data.</text>
</comment>
<gene>
    <name evidence="1" type="ORF">EEDITHA_LOCUS15639</name>
</gene>
<accession>A0AAU9UNQ8</accession>
<evidence type="ECO:0000313" key="2">
    <source>
        <dbReference type="Proteomes" id="UP001153954"/>
    </source>
</evidence>
<organism evidence="1 2">
    <name type="scientific">Euphydryas editha</name>
    <name type="common">Edith's checkerspot</name>
    <dbReference type="NCBI Taxonomy" id="104508"/>
    <lineage>
        <taxon>Eukaryota</taxon>
        <taxon>Metazoa</taxon>
        <taxon>Ecdysozoa</taxon>
        <taxon>Arthropoda</taxon>
        <taxon>Hexapoda</taxon>
        <taxon>Insecta</taxon>
        <taxon>Pterygota</taxon>
        <taxon>Neoptera</taxon>
        <taxon>Endopterygota</taxon>
        <taxon>Lepidoptera</taxon>
        <taxon>Glossata</taxon>
        <taxon>Ditrysia</taxon>
        <taxon>Papilionoidea</taxon>
        <taxon>Nymphalidae</taxon>
        <taxon>Nymphalinae</taxon>
        <taxon>Euphydryas</taxon>
    </lineage>
</organism>
<dbReference type="AlphaFoldDB" id="A0AAU9UNQ8"/>